<sequence length="418" mass="45271">METKAALPHIVIVGAGFGGLRAARALANAPVRVTLIDRNNYHLFQPLLYQVATAGISPDEIAHPVRGILRSQKNLEFILSDVRKVDLPGKKLMTDAGEIAFDALILAVGGVTQFFGMESLERNAFGLKNIADATGIRNHLLTMFELANQEADETVRQAMLTFVVVGGGPTGVETAGAISELTRLVLAKDYPNLNTQNVKVILLEAFDRLLPAFPPDLSANTVEVLKRKHVEVRFNAAVAGFNGKSVSFKNGEELPAHTVIWAAGVKAAPLMATLGVEPGSLGRVPVAPTLQLADFPYAFVIGDAALLMDADSKPLPMVAPVAMQQAEVAAKNVVAVLIDGSLSEFHYKDPGSLATIGRRQAVARLGKFKFRGGFAWLVWLFVHLMQLVGFRNRLLVLINWAWDYLFYDRAVRIIGPCS</sequence>
<comment type="similarity">
    <text evidence="1">Belongs to the NADH dehydrogenase family.</text>
</comment>
<dbReference type="AlphaFoldDB" id="A0A645AG27"/>
<dbReference type="InterPro" id="IPR023753">
    <property type="entry name" value="FAD/NAD-binding_dom"/>
</dbReference>
<reference evidence="11" key="1">
    <citation type="submission" date="2019-08" db="EMBL/GenBank/DDBJ databases">
        <authorList>
            <person name="Kucharzyk K."/>
            <person name="Murdoch R.W."/>
            <person name="Higgins S."/>
            <person name="Loffler F."/>
        </authorList>
    </citation>
    <scope>NUCLEOTIDE SEQUENCE</scope>
</reference>
<dbReference type="PANTHER" id="PTHR43706:SF47">
    <property type="entry name" value="EXTERNAL NADH-UBIQUINONE OXIDOREDUCTASE 1, MITOCHONDRIAL-RELATED"/>
    <property type="match status" value="1"/>
</dbReference>
<dbReference type="GO" id="GO:0050136">
    <property type="term" value="F:NADH dehydrogenase (quinone) (non-electrogenic) activity"/>
    <property type="evidence" value="ECO:0007669"/>
    <property type="project" value="UniProtKB-EC"/>
</dbReference>
<evidence type="ECO:0000259" key="10">
    <source>
        <dbReference type="Pfam" id="PF22366"/>
    </source>
</evidence>
<feature type="domain" description="External alternative NADH-ubiquinone oxidoreductase-like C-terminal" evidence="10">
    <location>
        <begin position="351"/>
        <end position="406"/>
    </location>
</feature>
<evidence type="ECO:0000256" key="3">
    <source>
        <dbReference type="ARBA" id="ARBA00022630"/>
    </source>
</evidence>
<dbReference type="PANTHER" id="PTHR43706">
    <property type="entry name" value="NADH DEHYDROGENASE"/>
    <property type="match status" value="1"/>
</dbReference>
<dbReference type="InterPro" id="IPR036188">
    <property type="entry name" value="FAD/NAD-bd_sf"/>
</dbReference>
<keyword evidence="7" id="KW-0520">NAD</keyword>
<keyword evidence="3" id="KW-0285">Flavoprotein</keyword>
<evidence type="ECO:0000256" key="5">
    <source>
        <dbReference type="ARBA" id="ARBA00022946"/>
    </source>
</evidence>
<evidence type="ECO:0000256" key="8">
    <source>
        <dbReference type="ARBA" id="ARBA00047599"/>
    </source>
</evidence>
<evidence type="ECO:0000313" key="11">
    <source>
        <dbReference type="EMBL" id="MPM51658.1"/>
    </source>
</evidence>
<keyword evidence="6 11" id="KW-0560">Oxidoreductase</keyword>
<evidence type="ECO:0000256" key="2">
    <source>
        <dbReference type="ARBA" id="ARBA00012637"/>
    </source>
</evidence>
<keyword evidence="4" id="KW-0274">FAD</keyword>
<dbReference type="Pfam" id="PF22366">
    <property type="entry name" value="NDH2_C"/>
    <property type="match status" value="1"/>
</dbReference>
<gene>
    <name evidence="11" type="ORF">SDC9_98409</name>
</gene>
<evidence type="ECO:0000259" key="9">
    <source>
        <dbReference type="Pfam" id="PF07992"/>
    </source>
</evidence>
<protein>
    <recommendedName>
        <fullName evidence="2">NADH:ubiquinone reductase (non-electrogenic)</fullName>
        <ecNumber evidence="2">1.6.5.9</ecNumber>
    </recommendedName>
</protein>
<evidence type="ECO:0000256" key="6">
    <source>
        <dbReference type="ARBA" id="ARBA00023002"/>
    </source>
</evidence>
<dbReference type="InterPro" id="IPR054585">
    <property type="entry name" value="NDH2-like_C"/>
</dbReference>
<dbReference type="SUPFAM" id="SSF51905">
    <property type="entry name" value="FAD/NAD(P)-binding domain"/>
    <property type="match status" value="1"/>
</dbReference>
<dbReference type="PRINTS" id="PR00411">
    <property type="entry name" value="PNDRDTASEI"/>
</dbReference>
<accession>A0A645AG27</accession>
<dbReference type="PRINTS" id="PR00368">
    <property type="entry name" value="FADPNR"/>
</dbReference>
<dbReference type="EMBL" id="VSSQ01013513">
    <property type="protein sequence ID" value="MPM51658.1"/>
    <property type="molecule type" value="Genomic_DNA"/>
</dbReference>
<dbReference type="GO" id="GO:0005739">
    <property type="term" value="C:mitochondrion"/>
    <property type="evidence" value="ECO:0007669"/>
    <property type="project" value="UniProtKB-ARBA"/>
</dbReference>
<evidence type="ECO:0000256" key="1">
    <source>
        <dbReference type="ARBA" id="ARBA00005272"/>
    </source>
</evidence>
<dbReference type="InterPro" id="IPR045024">
    <property type="entry name" value="NDH-2"/>
</dbReference>
<proteinExistence type="inferred from homology"/>
<evidence type="ECO:0000256" key="7">
    <source>
        <dbReference type="ARBA" id="ARBA00023027"/>
    </source>
</evidence>
<keyword evidence="5" id="KW-0809">Transit peptide</keyword>
<evidence type="ECO:0000256" key="4">
    <source>
        <dbReference type="ARBA" id="ARBA00022827"/>
    </source>
</evidence>
<feature type="domain" description="FAD/NAD(P)-binding" evidence="9">
    <location>
        <begin position="9"/>
        <end position="326"/>
    </location>
</feature>
<comment type="catalytic activity">
    <reaction evidence="8">
        <text>a quinone + NADH + H(+) = a quinol + NAD(+)</text>
        <dbReference type="Rhea" id="RHEA:46160"/>
        <dbReference type="ChEBI" id="CHEBI:15378"/>
        <dbReference type="ChEBI" id="CHEBI:24646"/>
        <dbReference type="ChEBI" id="CHEBI:57540"/>
        <dbReference type="ChEBI" id="CHEBI:57945"/>
        <dbReference type="ChEBI" id="CHEBI:132124"/>
        <dbReference type="EC" id="1.6.5.9"/>
    </reaction>
</comment>
<dbReference type="Pfam" id="PF07992">
    <property type="entry name" value="Pyr_redox_2"/>
    <property type="match status" value="1"/>
</dbReference>
<dbReference type="Gene3D" id="3.50.50.100">
    <property type="match status" value="1"/>
</dbReference>
<organism evidence="11">
    <name type="scientific">bioreactor metagenome</name>
    <dbReference type="NCBI Taxonomy" id="1076179"/>
    <lineage>
        <taxon>unclassified sequences</taxon>
        <taxon>metagenomes</taxon>
        <taxon>ecological metagenomes</taxon>
    </lineage>
</organism>
<name>A0A645AG27_9ZZZZ</name>
<dbReference type="EC" id="1.6.5.9" evidence="2"/>
<comment type="caution">
    <text evidence="11">The sequence shown here is derived from an EMBL/GenBank/DDBJ whole genome shotgun (WGS) entry which is preliminary data.</text>
</comment>